<name>J3MF72_ORYBR</name>
<evidence type="ECO:0000313" key="1">
    <source>
        <dbReference type="EnsemblPlants" id="OB06G26660.1"/>
    </source>
</evidence>
<protein>
    <submittedName>
        <fullName evidence="1">Uncharacterized protein</fullName>
    </submittedName>
</protein>
<organism evidence="1">
    <name type="scientific">Oryza brachyantha</name>
    <name type="common">malo sina</name>
    <dbReference type="NCBI Taxonomy" id="4533"/>
    <lineage>
        <taxon>Eukaryota</taxon>
        <taxon>Viridiplantae</taxon>
        <taxon>Streptophyta</taxon>
        <taxon>Embryophyta</taxon>
        <taxon>Tracheophyta</taxon>
        <taxon>Spermatophyta</taxon>
        <taxon>Magnoliopsida</taxon>
        <taxon>Liliopsida</taxon>
        <taxon>Poales</taxon>
        <taxon>Poaceae</taxon>
        <taxon>BOP clade</taxon>
        <taxon>Oryzoideae</taxon>
        <taxon>Oryzeae</taxon>
        <taxon>Oryzinae</taxon>
        <taxon>Oryza</taxon>
    </lineage>
</organism>
<dbReference type="Gramene" id="OB06G26660.1">
    <property type="protein sequence ID" value="OB06G26660.1"/>
    <property type="gene ID" value="OB06G26660"/>
</dbReference>
<dbReference type="EnsemblPlants" id="OB06G26660.1">
    <property type="protein sequence ID" value="OB06G26660.1"/>
    <property type="gene ID" value="OB06G26660"/>
</dbReference>
<keyword evidence="2" id="KW-1185">Reference proteome</keyword>
<reference evidence="1" key="2">
    <citation type="submission" date="2013-04" db="UniProtKB">
        <authorList>
            <consortium name="EnsemblPlants"/>
        </authorList>
    </citation>
    <scope>IDENTIFICATION</scope>
</reference>
<dbReference type="HOGENOM" id="CLU_2214013_0_0_1"/>
<evidence type="ECO:0000313" key="2">
    <source>
        <dbReference type="Proteomes" id="UP000006038"/>
    </source>
</evidence>
<dbReference type="AlphaFoldDB" id="J3MF72"/>
<proteinExistence type="predicted"/>
<sequence>METLDNQQTKGMEPSILGVRIWYAIINVRRQILTDKTLLTAVVLLGKWPPNVIDARHPRRNAAFRIGENLGVSRRCSNQPQLQDHRHSERLAYCRFLATLHLSPSLV</sequence>
<reference evidence="1" key="1">
    <citation type="journal article" date="2013" name="Nat. Commun.">
        <title>Whole-genome sequencing of Oryza brachyantha reveals mechanisms underlying Oryza genome evolution.</title>
        <authorList>
            <person name="Chen J."/>
            <person name="Huang Q."/>
            <person name="Gao D."/>
            <person name="Wang J."/>
            <person name="Lang Y."/>
            <person name="Liu T."/>
            <person name="Li B."/>
            <person name="Bai Z."/>
            <person name="Luis Goicoechea J."/>
            <person name="Liang C."/>
            <person name="Chen C."/>
            <person name="Zhang W."/>
            <person name="Sun S."/>
            <person name="Liao Y."/>
            <person name="Zhang X."/>
            <person name="Yang L."/>
            <person name="Song C."/>
            <person name="Wang M."/>
            <person name="Shi J."/>
            <person name="Liu G."/>
            <person name="Liu J."/>
            <person name="Zhou H."/>
            <person name="Zhou W."/>
            <person name="Yu Q."/>
            <person name="An N."/>
            <person name="Chen Y."/>
            <person name="Cai Q."/>
            <person name="Wang B."/>
            <person name="Liu B."/>
            <person name="Min J."/>
            <person name="Huang Y."/>
            <person name="Wu H."/>
            <person name="Li Z."/>
            <person name="Zhang Y."/>
            <person name="Yin Y."/>
            <person name="Song W."/>
            <person name="Jiang J."/>
            <person name="Jackson S.A."/>
            <person name="Wing R.A."/>
            <person name="Wang J."/>
            <person name="Chen M."/>
        </authorList>
    </citation>
    <scope>NUCLEOTIDE SEQUENCE [LARGE SCALE GENOMIC DNA]</scope>
    <source>
        <strain evidence="1">cv. IRGC 101232</strain>
    </source>
</reference>
<accession>J3MF72</accession>
<dbReference type="Proteomes" id="UP000006038">
    <property type="component" value="Chromosome 6"/>
</dbReference>